<comment type="function">
    <text evidence="5">Seed storage protein.</text>
</comment>
<feature type="region of interest" description="Disordered" evidence="6">
    <location>
        <begin position="96"/>
        <end position="117"/>
    </location>
</feature>
<feature type="domain" description="Cupin type-1" evidence="7">
    <location>
        <begin position="272"/>
        <end position="396"/>
    </location>
</feature>
<dbReference type="Gene3D" id="2.60.120.10">
    <property type="entry name" value="Jelly Rolls"/>
    <property type="match status" value="2"/>
</dbReference>
<dbReference type="PANTHER" id="PTHR31189:SF76">
    <property type="entry name" value="11S GLOBULIN SUBUNIT BETA-LIKE"/>
    <property type="match status" value="1"/>
</dbReference>
<dbReference type="InterPro" id="IPR006045">
    <property type="entry name" value="Cupin_1"/>
</dbReference>
<dbReference type="PANTHER" id="PTHR31189">
    <property type="entry name" value="OS03G0336100 PROTEIN-RELATED"/>
    <property type="match status" value="1"/>
</dbReference>
<dbReference type="AlphaFoldDB" id="A0A830BNB0"/>
<evidence type="ECO:0000256" key="1">
    <source>
        <dbReference type="ARBA" id="ARBA00007178"/>
    </source>
</evidence>
<dbReference type="InterPro" id="IPR006044">
    <property type="entry name" value="11S_seedstore_pln"/>
</dbReference>
<keyword evidence="2 5" id="KW-0758">Storage protein</keyword>
<feature type="domain" description="Cupin type-1" evidence="7">
    <location>
        <begin position="20"/>
        <end position="219"/>
    </location>
</feature>
<evidence type="ECO:0000259" key="7">
    <source>
        <dbReference type="SMART" id="SM00835"/>
    </source>
</evidence>
<sequence>MQSQQQHRLRAKTSCSLQQLNAREPSRRFEYEAGSSEHWDPNCEEFECAGVEFVRHTIQPKGLLLPYYTNVPQLIYIIQGSGIHGNVIPGCAETYESSASSEGEQGEGRRSSGDRHQKLRRFRQGDILALQPGITHWAYNDGDTPIISVSFRDVANEANQLDLKFRNPQATQSQGRERREHEYRRGEEQEQEQDMGNIFRGFDQEFLAQALNIDREIVRKMQAREDNRGDIVRAERLSFVLPEEQEQQQRREGGGYNHNGLEETFCSINVRQNIDNPSKADVYNPRAGRVTRLNSQKLPILNYLRLSADRGVLYKNAMMAPHWSVNSHTITYVIRGSARIQVVGNQGNTVFDDEVREGQLLVVPQNFATVKRANEQGFEWVAFRTNDNAMIGQQITFLFIFLYTALL</sequence>
<evidence type="ECO:0000256" key="2">
    <source>
        <dbReference type="ARBA" id="ARBA00022761"/>
    </source>
</evidence>
<evidence type="ECO:0000256" key="6">
    <source>
        <dbReference type="SAM" id="MobiDB-lite"/>
    </source>
</evidence>
<feature type="compositionally biased region" description="Basic and acidic residues" evidence="6">
    <location>
        <begin position="106"/>
        <end position="116"/>
    </location>
</feature>
<dbReference type="EMBL" id="BMAC01000118">
    <property type="protein sequence ID" value="GFP86024.1"/>
    <property type="molecule type" value="Genomic_DNA"/>
</dbReference>
<comment type="subunit">
    <text evidence="5">Hexamer; each subunit is composed of an acidic and a basic chain derived from a single precursor and linked by a disulfide bond.</text>
</comment>
<dbReference type="PROSITE" id="PS00305">
    <property type="entry name" value="11S_SEED_STORAGE"/>
    <property type="match status" value="1"/>
</dbReference>
<name>A0A830BNB0_9LAMI</name>
<dbReference type="InterPro" id="IPR022379">
    <property type="entry name" value="11S_seedstore_CS"/>
</dbReference>
<comment type="caution">
    <text evidence="8">The sequence shown here is derived from an EMBL/GenBank/DDBJ whole genome shotgun (WGS) entry which is preliminary data.</text>
</comment>
<proteinExistence type="inferred from homology"/>
<dbReference type="CDD" id="cd02243">
    <property type="entry name" value="cupin_11S_legumin_C"/>
    <property type="match status" value="1"/>
</dbReference>
<reference evidence="8" key="1">
    <citation type="submission" date="2020-07" db="EMBL/GenBank/DDBJ databases">
        <title>Ethylene signaling mediates host invasion by parasitic plants.</title>
        <authorList>
            <person name="Yoshida S."/>
        </authorList>
    </citation>
    <scope>NUCLEOTIDE SEQUENCE</scope>
    <source>
        <strain evidence="8">Okayama</strain>
    </source>
</reference>
<organism evidence="8 9">
    <name type="scientific">Phtheirospermum japonicum</name>
    <dbReference type="NCBI Taxonomy" id="374723"/>
    <lineage>
        <taxon>Eukaryota</taxon>
        <taxon>Viridiplantae</taxon>
        <taxon>Streptophyta</taxon>
        <taxon>Embryophyta</taxon>
        <taxon>Tracheophyta</taxon>
        <taxon>Spermatophyta</taxon>
        <taxon>Magnoliopsida</taxon>
        <taxon>eudicotyledons</taxon>
        <taxon>Gunneridae</taxon>
        <taxon>Pentapetalae</taxon>
        <taxon>asterids</taxon>
        <taxon>lamiids</taxon>
        <taxon>Lamiales</taxon>
        <taxon>Orobanchaceae</taxon>
        <taxon>Orobanchaceae incertae sedis</taxon>
        <taxon>Phtheirospermum</taxon>
    </lineage>
</organism>
<dbReference type="InterPro" id="IPR011051">
    <property type="entry name" value="RmlC_Cupin_sf"/>
</dbReference>
<dbReference type="SMART" id="SM00835">
    <property type="entry name" value="Cupin_1"/>
    <property type="match status" value="2"/>
</dbReference>
<dbReference type="Pfam" id="PF00190">
    <property type="entry name" value="Cupin_1"/>
    <property type="match status" value="2"/>
</dbReference>
<dbReference type="InterPro" id="IPR050253">
    <property type="entry name" value="Seed_Storage-Functional"/>
</dbReference>
<protein>
    <submittedName>
        <fullName evidence="8">11s globulin subunit beta</fullName>
    </submittedName>
</protein>
<dbReference type="Proteomes" id="UP000653305">
    <property type="component" value="Unassembled WGS sequence"/>
</dbReference>
<keyword evidence="3 5" id="KW-0708">Seed storage protein</keyword>
<evidence type="ECO:0000313" key="9">
    <source>
        <dbReference type="Proteomes" id="UP000653305"/>
    </source>
</evidence>
<comment type="similarity">
    <text evidence="1 5">Belongs to the 11S seed storage protein (globulins) family.</text>
</comment>
<dbReference type="PRINTS" id="PR00439">
    <property type="entry name" value="11SGLOBULIN"/>
</dbReference>
<keyword evidence="9" id="KW-1185">Reference proteome</keyword>
<accession>A0A830BNB0</accession>
<evidence type="ECO:0000313" key="8">
    <source>
        <dbReference type="EMBL" id="GFP86024.1"/>
    </source>
</evidence>
<keyword evidence="4 5" id="KW-1015">Disulfide bond</keyword>
<feature type="region of interest" description="Disordered" evidence="6">
    <location>
        <begin position="164"/>
        <end position="193"/>
    </location>
</feature>
<evidence type="ECO:0000256" key="4">
    <source>
        <dbReference type="ARBA" id="ARBA00023157"/>
    </source>
</evidence>
<dbReference type="GO" id="GO:0045735">
    <property type="term" value="F:nutrient reservoir activity"/>
    <property type="evidence" value="ECO:0007669"/>
    <property type="project" value="UniProtKB-KW"/>
</dbReference>
<dbReference type="OrthoDB" id="1903982at2759"/>
<dbReference type="CDD" id="cd02242">
    <property type="entry name" value="cupin_11S_legumin_N"/>
    <property type="match status" value="1"/>
</dbReference>
<gene>
    <name evidence="8" type="ORF">PHJA_000746300</name>
</gene>
<evidence type="ECO:0000256" key="5">
    <source>
        <dbReference type="RuleBase" id="RU003681"/>
    </source>
</evidence>
<feature type="compositionally biased region" description="Basic and acidic residues" evidence="6">
    <location>
        <begin position="175"/>
        <end position="188"/>
    </location>
</feature>
<evidence type="ECO:0000256" key="3">
    <source>
        <dbReference type="ARBA" id="ARBA00023129"/>
    </source>
</evidence>
<dbReference type="InterPro" id="IPR014710">
    <property type="entry name" value="RmlC-like_jellyroll"/>
</dbReference>
<dbReference type="SUPFAM" id="SSF51182">
    <property type="entry name" value="RmlC-like cupins"/>
    <property type="match status" value="1"/>
</dbReference>